<dbReference type="PANTHER" id="PTHR48070">
    <property type="entry name" value="ESTERASE OVCA2"/>
    <property type="match status" value="1"/>
</dbReference>
<sequence length="170" mass="18786">MAQEPIRKEVMETQTAAIRYELGDKHSYEFVEGTISREMAPEFKGMAAPDEDFFSYVDPENLDTSLKALGYLDAYIEAEGPFDGVMAFSQGALLIMTYLAQKAFQGSASPFKCAIIFSVRDAYDPRLLEQGKLQNLTPETSGEIIQIPTAHICKTLTSPSDATLSKQGNR</sequence>
<gene>
    <name evidence="3" type="ORF">B0I35DRAFT_485347</name>
</gene>
<protein>
    <recommendedName>
        <fullName evidence="2">Serine hydrolase domain-containing protein</fullName>
    </recommendedName>
</protein>
<dbReference type="OrthoDB" id="414698at2759"/>
<dbReference type="InterPro" id="IPR050593">
    <property type="entry name" value="LovG"/>
</dbReference>
<name>A0A8K0WJR1_9HYPO</name>
<dbReference type="AlphaFoldDB" id="A0A8K0WJR1"/>
<keyword evidence="4" id="KW-1185">Reference proteome</keyword>
<dbReference type="GO" id="GO:0019748">
    <property type="term" value="P:secondary metabolic process"/>
    <property type="evidence" value="ECO:0007669"/>
    <property type="project" value="TreeGrafter"/>
</dbReference>
<dbReference type="InterPro" id="IPR005645">
    <property type="entry name" value="FSH-like_dom"/>
</dbReference>
<dbReference type="GO" id="GO:0005737">
    <property type="term" value="C:cytoplasm"/>
    <property type="evidence" value="ECO:0007669"/>
    <property type="project" value="TreeGrafter"/>
</dbReference>
<dbReference type="GO" id="GO:0005634">
    <property type="term" value="C:nucleus"/>
    <property type="evidence" value="ECO:0007669"/>
    <property type="project" value="TreeGrafter"/>
</dbReference>
<dbReference type="PANTHER" id="PTHR48070:SF4">
    <property type="entry name" value="ESTERASE ALNB"/>
    <property type="match status" value="1"/>
</dbReference>
<accession>A0A8K0WJR1</accession>
<evidence type="ECO:0000256" key="1">
    <source>
        <dbReference type="ARBA" id="ARBA00022801"/>
    </source>
</evidence>
<evidence type="ECO:0000259" key="2">
    <source>
        <dbReference type="Pfam" id="PF03959"/>
    </source>
</evidence>
<proteinExistence type="predicted"/>
<dbReference type="Pfam" id="PF03959">
    <property type="entry name" value="FSH1"/>
    <property type="match status" value="1"/>
</dbReference>
<reference evidence="3" key="1">
    <citation type="journal article" date="2021" name="Nat. Commun.">
        <title>Genetic determinants of endophytism in the Arabidopsis root mycobiome.</title>
        <authorList>
            <person name="Mesny F."/>
            <person name="Miyauchi S."/>
            <person name="Thiergart T."/>
            <person name="Pickel B."/>
            <person name="Atanasova L."/>
            <person name="Karlsson M."/>
            <person name="Huettel B."/>
            <person name="Barry K.W."/>
            <person name="Haridas S."/>
            <person name="Chen C."/>
            <person name="Bauer D."/>
            <person name="Andreopoulos W."/>
            <person name="Pangilinan J."/>
            <person name="LaButti K."/>
            <person name="Riley R."/>
            <person name="Lipzen A."/>
            <person name="Clum A."/>
            <person name="Drula E."/>
            <person name="Henrissat B."/>
            <person name="Kohler A."/>
            <person name="Grigoriev I.V."/>
            <person name="Martin F.M."/>
            <person name="Hacquard S."/>
        </authorList>
    </citation>
    <scope>NUCLEOTIDE SEQUENCE</scope>
    <source>
        <strain evidence="3">MPI-CAGE-CH-0235</strain>
    </source>
</reference>
<dbReference type="EMBL" id="JAGPNK010000037">
    <property type="protein sequence ID" value="KAH7303215.1"/>
    <property type="molecule type" value="Genomic_DNA"/>
</dbReference>
<evidence type="ECO:0000313" key="4">
    <source>
        <dbReference type="Proteomes" id="UP000813444"/>
    </source>
</evidence>
<comment type="caution">
    <text evidence="3">The sequence shown here is derived from an EMBL/GenBank/DDBJ whole genome shotgun (WGS) entry which is preliminary data.</text>
</comment>
<organism evidence="3 4">
    <name type="scientific">Stachybotrys elegans</name>
    <dbReference type="NCBI Taxonomy" id="80388"/>
    <lineage>
        <taxon>Eukaryota</taxon>
        <taxon>Fungi</taxon>
        <taxon>Dikarya</taxon>
        <taxon>Ascomycota</taxon>
        <taxon>Pezizomycotina</taxon>
        <taxon>Sordariomycetes</taxon>
        <taxon>Hypocreomycetidae</taxon>
        <taxon>Hypocreales</taxon>
        <taxon>Stachybotryaceae</taxon>
        <taxon>Stachybotrys</taxon>
    </lineage>
</organism>
<dbReference type="GO" id="GO:0016787">
    <property type="term" value="F:hydrolase activity"/>
    <property type="evidence" value="ECO:0007669"/>
    <property type="project" value="UniProtKB-KW"/>
</dbReference>
<dbReference type="Proteomes" id="UP000813444">
    <property type="component" value="Unassembled WGS sequence"/>
</dbReference>
<keyword evidence="1" id="KW-0378">Hydrolase</keyword>
<feature type="domain" description="Serine hydrolase" evidence="2">
    <location>
        <begin position="8"/>
        <end position="152"/>
    </location>
</feature>
<dbReference type="Gene3D" id="3.40.50.1820">
    <property type="entry name" value="alpha/beta hydrolase"/>
    <property type="match status" value="1"/>
</dbReference>
<dbReference type="InterPro" id="IPR029058">
    <property type="entry name" value="AB_hydrolase_fold"/>
</dbReference>
<evidence type="ECO:0000313" key="3">
    <source>
        <dbReference type="EMBL" id="KAH7303215.1"/>
    </source>
</evidence>